<keyword evidence="2" id="KW-1185">Reference proteome</keyword>
<comment type="caution">
    <text evidence="1">The sequence shown here is derived from an EMBL/GenBank/DDBJ whole genome shotgun (WGS) entry which is preliminary data.</text>
</comment>
<name>A0ABU1JQ93_9PROT</name>
<reference evidence="1 2" key="1">
    <citation type="submission" date="2023-07" db="EMBL/GenBank/DDBJ databases">
        <title>Sorghum-associated microbial communities from plants grown in Nebraska, USA.</title>
        <authorList>
            <person name="Schachtman D."/>
        </authorList>
    </citation>
    <scope>NUCLEOTIDE SEQUENCE [LARGE SCALE GENOMIC DNA]</scope>
    <source>
        <strain evidence="1 2">584</strain>
    </source>
</reference>
<dbReference type="RefSeq" id="WP_309793988.1">
    <property type="nucleotide sequence ID" value="NZ_JAVDPW010000003.1"/>
</dbReference>
<dbReference type="Proteomes" id="UP001262410">
    <property type="component" value="Unassembled WGS sequence"/>
</dbReference>
<evidence type="ECO:0000313" key="1">
    <source>
        <dbReference type="EMBL" id="MDR6289710.1"/>
    </source>
</evidence>
<protein>
    <submittedName>
        <fullName evidence="1">Uncharacterized protein</fullName>
    </submittedName>
</protein>
<sequence>MASKDPVTIDRTELRLAYEFVSTGGFGENKAYVSLDTGKIHLVSDFADIMEEDVAPDDVETSDRYLAIPHKNELDLGRDLVLRFVDRELPGDLDTVEDIFRRKGAYGQFKRLLESRGALDRWHDYEERTVEEALQVWCQENGIRLSE</sequence>
<evidence type="ECO:0000313" key="2">
    <source>
        <dbReference type="Proteomes" id="UP001262410"/>
    </source>
</evidence>
<accession>A0ABU1JQ93</accession>
<dbReference type="EMBL" id="JAVDPW010000003">
    <property type="protein sequence ID" value="MDR6289710.1"/>
    <property type="molecule type" value="Genomic_DNA"/>
</dbReference>
<gene>
    <name evidence="1" type="ORF">E9232_002225</name>
</gene>
<organism evidence="1 2">
    <name type="scientific">Inquilinus ginsengisoli</name>
    <dbReference type="NCBI Taxonomy" id="363840"/>
    <lineage>
        <taxon>Bacteria</taxon>
        <taxon>Pseudomonadati</taxon>
        <taxon>Pseudomonadota</taxon>
        <taxon>Alphaproteobacteria</taxon>
        <taxon>Rhodospirillales</taxon>
        <taxon>Rhodospirillaceae</taxon>
        <taxon>Inquilinus</taxon>
    </lineage>
</organism>
<proteinExistence type="predicted"/>